<dbReference type="GO" id="GO:0016020">
    <property type="term" value="C:membrane"/>
    <property type="evidence" value="ECO:0007669"/>
    <property type="project" value="UniProtKB-SubCell"/>
</dbReference>
<keyword evidence="5 7" id="KW-0472">Membrane</keyword>
<dbReference type="AlphaFoldDB" id="A0AA36H3E8"/>
<evidence type="ECO:0000256" key="2">
    <source>
        <dbReference type="ARBA" id="ARBA00022692"/>
    </source>
</evidence>
<evidence type="ECO:0000256" key="5">
    <source>
        <dbReference type="ARBA" id="ARBA00023136"/>
    </source>
</evidence>
<comment type="subcellular location">
    <subcellularLocation>
        <location evidence="1">Membrane</location>
        <topology evidence="1">Single-pass membrane protein</topology>
    </subcellularLocation>
</comment>
<comment type="caution">
    <text evidence="9">The sequence shown here is derived from an EMBL/GenBank/DDBJ whole genome shotgun (WGS) entry which is preliminary data.</text>
</comment>
<evidence type="ECO:0000256" key="6">
    <source>
        <dbReference type="SAM" id="MobiDB-lite"/>
    </source>
</evidence>
<evidence type="ECO:0000256" key="4">
    <source>
        <dbReference type="ARBA" id="ARBA00023054"/>
    </source>
</evidence>
<proteinExistence type="predicted"/>
<dbReference type="Pfam" id="PF06916">
    <property type="entry name" value="FAM210A-B_dom"/>
    <property type="match status" value="1"/>
</dbReference>
<protein>
    <recommendedName>
        <fullName evidence="8">DUF1279 domain-containing protein</fullName>
    </recommendedName>
</protein>
<evidence type="ECO:0000256" key="1">
    <source>
        <dbReference type="ARBA" id="ARBA00004167"/>
    </source>
</evidence>
<evidence type="ECO:0000256" key="7">
    <source>
        <dbReference type="SAM" id="Phobius"/>
    </source>
</evidence>
<keyword evidence="4" id="KW-0175">Coiled coil</keyword>
<feature type="transmembrane region" description="Helical" evidence="7">
    <location>
        <begin position="105"/>
        <end position="128"/>
    </location>
</feature>
<feature type="region of interest" description="Disordered" evidence="6">
    <location>
        <begin position="234"/>
        <end position="259"/>
    </location>
</feature>
<feature type="domain" description="DUF1279" evidence="8">
    <location>
        <begin position="97"/>
        <end position="184"/>
    </location>
</feature>
<dbReference type="PANTHER" id="PTHR21377">
    <property type="entry name" value="PROTEIN FAM210B, MITOCHONDRIAL"/>
    <property type="match status" value="1"/>
</dbReference>
<dbReference type="PANTHER" id="PTHR21377:SF1">
    <property type="entry name" value="PROTEIN FAM210A"/>
    <property type="match status" value="1"/>
</dbReference>
<dbReference type="InterPro" id="IPR009688">
    <property type="entry name" value="FAM210A/B-like_dom"/>
</dbReference>
<evidence type="ECO:0000259" key="8">
    <source>
        <dbReference type="Pfam" id="PF06916"/>
    </source>
</evidence>
<accession>A0AA36H3E8</accession>
<dbReference type="Proteomes" id="UP001176961">
    <property type="component" value="Unassembled WGS sequence"/>
</dbReference>
<evidence type="ECO:0000313" key="9">
    <source>
        <dbReference type="EMBL" id="CAJ0603227.1"/>
    </source>
</evidence>
<dbReference type="InterPro" id="IPR045866">
    <property type="entry name" value="FAM210A/B-like"/>
</dbReference>
<dbReference type="GO" id="GO:0005739">
    <property type="term" value="C:mitochondrion"/>
    <property type="evidence" value="ECO:0007669"/>
    <property type="project" value="TreeGrafter"/>
</dbReference>
<organism evidence="9 10">
    <name type="scientific">Cylicocyclus nassatus</name>
    <name type="common">Nematode worm</name>
    <dbReference type="NCBI Taxonomy" id="53992"/>
    <lineage>
        <taxon>Eukaryota</taxon>
        <taxon>Metazoa</taxon>
        <taxon>Ecdysozoa</taxon>
        <taxon>Nematoda</taxon>
        <taxon>Chromadorea</taxon>
        <taxon>Rhabditida</taxon>
        <taxon>Rhabditina</taxon>
        <taxon>Rhabditomorpha</taxon>
        <taxon>Strongyloidea</taxon>
        <taxon>Strongylidae</taxon>
        <taxon>Cylicocyclus</taxon>
    </lineage>
</organism>
<sequence length="259" mass="29978">MLSFVRCGRSSLTSVAKLGRICMLGGRTCYATRLPCTPFHQSIAVLHNSPVRLSTEQEKDKKKWPFHLSMTEQQKEEKKRKIEEMKEEEKPTSMFGKIKYYLKRYWYIAVPAHMASSTLWFGGCYAAAHFGVDTVGLLRFLHVPDVFIQKVENVPPSAGAIVVALILYKVATPLRYATTLVFIQATFSILRRMGKLRTVREVEYKMRTEYEKSKSKFGRKLYRYRHLGVRDAMRKSSQGQIKRDNTDLLKKEPQGKQKK</sequence>
<keyword evidence="3 7" id="KW-1133">Transmembrane helix</keyword>
<evidence type="ECO:0000256" key="3">
    <source>
        <dbReference type="ARBA" id="ARBA00022989"/>
    </source>
</evidence>
<name>A0AA36H3E8_CYLNA</name>
<reference evidence="9" key="1">
    <citation type="submission" date="2023-07" db="EMBL/GenBank/DDBJ databases">
        <authorList>
            <consortium name="CYATHOMIX"/>
        </authorList>
    </citation>
    <scope>NUCLEOTIDE SEQUENCE</scope>
    <source>
        <strain evidence="9">N/A</strain>
    </source>
</reference>
<keyword evidence="2 7" id="KW-0812">Transmembrane</keyword>
<dbReference type="EMBL" id="CATQJL010000305">
    <property type="protein sequence ID" value="CAJ0603227.1"/>
    <property type="molecule type" value="Genomic_DNA"/>
</dbReference>
<feature type="compositionally biased region" description="Basic and acidic residues" evidence="6">
    <location>
        <begin position="241"/>
        <end position="259"/>
    </location>
</feature>
<evidence type="ECO:0000313" key="10">
    <source>
        <dbReference type="Proteomes" id="UP001176961"/>
    </source>
</evidence>
<keyword evidence="10" id="KW-1185">Reference proteome</keyword>
<gene>
    <name evidence="9" type="ORF">CYNAS_LOCUS15210</name>
</gene>